<dbReference type="Proteomes" id="UP001194696">
    <property type="component" value="Unassembled WGS sequence"/>
</dbReference>
<name>A0ABQ7KDA7_9FUNG</name>
<dbReference type="InterPro" id="IPR032675">
    <property type="entry name" value="LRR_dom_sf"/>
</dbReference>
<evidence type="ECO:0008006" key="4">
    <source>
        <dbReference type="Google" id="ProtNLM"/>
    </source>
</evidence>
<reference evidence="2 3" key="1">
    <citation type="journal article" date="2020" name="Fungal Divers.">
        <title>Resolving the Mortierellaceae phylogeny through synthesis of multi-gene phylogenetics and phylogenomics.</title>
        <authorList>
            <person name="Vandepol N."/>
            <person name="Liber J."/>
            <person name="Desiro A."/>
            <person name="Na H."/>
            <person name="Kennedy M."/>
            <person name="Barry K."/>
            <person name="Grigoriev I.V."/>
            <person name="Miller A.N."/>
            <person name="O'Donnell K."/>
            <person name="Stajich J.E."/>
            <person name="Bonito G."/>
        </authorList>
    </citation>
    <scope>NUCLEOTIDE SEQUENCE [LARGE SCALE GENOMIC DNA]</scope>
    <source>
        <strain evidence="2 3">AD045</strain>
    </source>
</reference>
<dbReference type="PANTHER" id="PTHR38926">
    <property type="entry name" value="F-BOX DOMAIN CONTAINING PROTEIN, EXPRESSED"/>
    <property type="match status" value="1"/>
</dbReference>
<protein>
    <recommendedName>
        <fullName evidence="4">F-box domain-containing protein</fullName>
    </recommendedName>
</protein>
<evidence type="ECO:0000313" key="2">
    <source>
        <dbReference type="EMBL" id="KAG0295674.1"/>
    </source>
</evidence>
<feature type="region of interest" description="Disordered" evidence="1">
    <location>
        <begin position="460"/>
        <end position="481"/>
    </location>
</feature>
<dbReference type="PANTHER" id="PTHR38926:SF5">
    <property type="entry name" value="F-BOX AND LEUCINE-RICH REPEAT PROTEIN 6"/>
    <property type="match status" value="1"/>
</dbReference>
<accession>A0ABQ7KDA7</accession>
<dbReference type="SUPFAM" id="SSF52047">
    <property type="entry name" value="RNI-like"/>
    <property type="match status" value="1"/>
</dbReference>
<dbReference type="InterPro" id="IPR036047">
    <property type="entry name" value="F-box-like_dom_sf"/>
</dbReference>
<organism evidence="2 3">
    <name type="scientific">Linnemannia gamsii</name>
    <dbReference type="NCBI Taxonomy" id="64522"/>
    <lineage>
        <taxon>Eukaryota</taxon>
        <taxon>Fungi</taxon>
        <taxon>Fungi incertae sedis</taxon>
        <taxon>Mucoromycota</taxon>
        <taxon>Mortierellomycotina</taxon>
        <taxon>Mortierellomycetes</taxon>
        <taxon>Mortierellales</taxon>
        <taxon>Mortierellaceae</taxon>
        <taxon>Linnemannia</taxon>
    </lineage>
</organism>
<proteinExistence type="predicted"/>
<dbReference type="SUPFAM" id="SSF81383">
    <property type="entry name" value="F-box domain"/>
    <property type="match status" value="1"/>
</dbReference>
<dbReference type="EMBL" id="JAAAIM010000078">
    <property type="protein sequence ID" value="KAG0295674.1"/>
    <property type="molecule type" value="Genomic_DNA"/>
</dbReference>
<dbReference type="Gene3D" id="3.80.10.10">
    <property type="entry name" value="Ribonuclease Inhibitor"/>
    <property type="match status" value="1"/>
</dbReference>
<evidence type="ECO:0000256" key="1">
    <source>
        <dbReference type="SAM" id="MobiDB-lite"/>
    </source>
</evidence>
<sequence length="518" mass="58578">MAAYAVATTTKVRTTSTNTSTNINSVYPFDLPELIHRLSLFTSLQDALSCALVCSLWSEIFVPVIWFSIDFDRHPRFTDLPASVITKHGHHIRIVENIQSCAEIRALANPQVQRLRKIKYIDTTGSNLQHIMGFEVISRNCTSLLRLDLVPDDPVPAGEENRLANYIPITALIPRVGALQESRLYRLCIMDLHLTYEGLMTIFQGCPQLTKLGLVNVTILGRPTPSMPQQPLFQHSSITFLSCLNQALFRTDPLDGQPAPSLLLHLPKLKTIELCDHEEVHSPSAIPPKAILKELSRYCHHLTGLRVQGLRDCSDLVSAFCSTVPRKVSELAFDYDHISLGIITSLLLHPQTLQSVKIYRGADFILDRDAVPNVEDHFWASGQFLQLIPRTCMGLRILDIHLHEMDMDVVEMGEWVCKDLKRLRIRIKGLDTRDRILETIALWRREWRARRNNLQSSFSASNDTIESTNNTNIEPALPSAPANGLPASLSIEERVVRHLLKLEKLETVWLGCQNWSPF</sequence>
<gene>
    <name evidence="2" type="ORF">BGZ96_011251</name>
</gene>
<keyword evidence="3" id="KW-1185">Reference proteome</keyword>
<evidence type="ECO:0000313" key="3">
    <source>
        <dbReference type="Proteomes" id="UP001194696"/>
    </source>
</evidence>
<feature type="compositionally biased region" description="Polar residues" evidence="1">
    <location>
        <begin position="460"/>
        <end position="473"/>
    </location>
</feature>
<comment type="caution">
    <text evidence="2">The sequence shown here is derived from an EMBL/GenBank/DDBJ whole genome shotgun (WGS) entry which is preliminary data.</text>
</comment>